<dbReference type="EMBL" id="LCFB01000006">
    <property type="protein sequence ID" value="KKS85622.1"/>
    <property type="molecule type" value="Genomic_DNA"/>
</dbReference>
<evidence type="ECO:0000313" key="3">
    <source>
        <dbReference type="Proteomes" id="UP000034543"/>
    </source>
</evidence>
<reference evidence="2 3" key="1">
    <citation type="journal article" date="2015" name="Nature">
        <title>rRNA introns, odd ribosomes, and small enigmatic genomes across a large radiation of phyla.</title>
        <authorList>
            <person name="Brown C.T."/>
            <person name="Hug L.A."/>
            <person name="Thomas B.C."/>
            <person name="Sharon I."/>
            <person name="Castelle C.J."/>
            <person name="Singh A."/>
            <person name="Wilkins M.J."/>
            <person name="Williams K.H."/>
            <person name="Banfield J.F."/>
        </authorList>
    </citation>
    <scope>NUCLEOTIDE SEQUENCE [LARGE SCALE GENOMIC DNA]</scope>
</reference>
<feature type="transmembrane region" description="Helical" evidence="1">
    <location>
        <begin position="49"/>
        <end position="70"/>
    </location>
</feature>
<keyword evidence="1" id="KW-1133">Transmembrane helix</keyword>
<keyword evidence="1" id="KW-0472">Membrane</keyword>
<comment type="caution">
    <text evidence="2">The sequence shown here is derived from an EMBL/GenBank/DDBJ whole genome shotgun (WGS) entry which is preliminary data.</text>
</comment>
<accession>A0A0G1CJH2</accession>
<organism evidence="2 3">
    <name type="scientific">Candidatus Gottesmanbacteria bacterium GW2011_GWA1_43_11</name>
    <dbReference type="NCBI Taxonomy" id="1618436"/>
    <lineage>
        <taxon>Bacteria</taxon>
        <taxon>Candidatus Gottesmaniibacteriota</taxon>
    </lineage>
</organism>
<dbReference type="STRING" id="1618436.UV59_C0006G0078"/>
<keyword evidence="1" id="KW-0812">Transmembrane</keyword>
<dbReference type="AlphaFoldDB" id="A0A0G1CJH2"/>
<feature type="transmembrane region" description="Helical" evidence="1">
    <location>
        <begin position="26"/>
        <end position="43"/>
    </location>
</feature>
<gene>
    <name evidence="2" type="ORF">UV59_C0006G0078</name>
</gene>
<name>A0A0G1CJH2_9BACT</name>
<proteinExistence type="predicted"/>
<sequence length="74" mass="8494">MECGKIKMNMGKRHRFERFARIAEKLMEWGNFIFVGLVLGQAFMKEINILFVLIGVSAWAASYFGANYLMKRGG</sequence>
<evidence type="ECO:0000256" key="1">
    <source>
        <dbReference type="SAM" id="Phobius"/>
    </source>
</evidence>
<protein>
    <submittedName>
        <fullName evidence="2">Uncharacterized protein</fullName>
    </submittedName>
</protein>
<evidence type="ECO:0000313" key="2">
    <source>
        <dbReference type="EMBL" id="KKS85622.1"/>
    </source>
</evidence>
<dbReference type="Proteomes" id="UP000034543">
    <property type="component" value="Unassembled WGS sequence"/>
</dbReference>